<protein>
    <submittedName>
        <fullName evidence="2">Uncharacterized protein</fullName>
    </submittedName>
</protein>
<proteinExistence type="predicted"/>
<keyword evidence="3" id="KW-1185">Reference proteome</keyword>
<reference evidence="2 3" key="1">
    <citation type="submission" date="2016-03" db="EMBL/GenBank/DDBJ databases">
        <title>Whole genome sequencing of Grifola frondosa 9006-11.</title>
        <authorList>
            <person name="Min B."/>
            <person name="Park H."/>
            <person name="Kim J.-G."/>
            <person name="Cho H."/>
            <person name="Oh Y.-L."/>
            <person name="Kong W.-S."/>
            <person name="Choi I.-G."/>
        </authorList>
    </citation>
    <scope>NUCLEOTIDE SEQUENCE [LARGE SCALE GENOMIC DNA]</scope>
    <source>
        <strain evidence="2 3">9006-11</strain>
    </source>
</reference>
<organism evidence="2 3">
    <name type="scientific">Grifola frondosa</name>
    <name type="common">Maitake</name>
    <name type="synonym">Polyporus frondosus</name>
    <dbReference type="NCBI Taxonomy" id="5627"/>
    <lineage>
        <taxon>Eukaryota</taxon>
        <taxon>Fungi</taxon>
        <taxon>Dikarya</taxon>
        <taxon>Basidiomycota</taxon>
        <taxon>Agaricomycotina</taxon>
        <taxon>Agaricomycetes</taxon>
        <taxon>Polyporales</taxon>
        <taxon>Grifolaceae</taxon>
        <taxon>Grifola</taxon>
    </lineage>
</organism>
<gene>
    <name evidence="2" type="ORF">A0H81_02788</name>
</gene>
<dbReference type="EMBL" id="LUGG01000002">
    <property type="protein sequence ID" value="OBZ77650.1"/>
    <property type="molecule type" value="Genomic_DNA"/>
</dbReference>
<dbReference type="AlphaFoldDB" id="A0A1C7MLB8"/>
<sequence>MASPWRTRSTMHKNPTSSSSDFDQIWARPQHGVHLTRYGFAFEDGEADGAAFWWTVSGIRGSPTKMEERMEGQTGSFAAVMYEGREYVLLFLFESDIYMVKSLQEQCM</sequence>
<name>A0A1C7MLB8_GRIFR</name>
<evidence type="ECO:0000313" key="2">
    <source>
        <dbReference type="EMBL" id="OBZ77650.1"/>
    </source>
</evidence>
<evidence type="ECO:0000256" key="1">
    <source>
        <dbReference type="SAM" id="MobiDB-lite"/>
    </source>
</evidence>
<accession>A0A1C7MLB8</accession>
<comment type="caution">
    <text evidence="2">The sequence shown here is derived from an EMBL/GenBank/DDBJ whole genome shotgun (WGS) entry which is preliminary data.</text>
</comment>
<feature type="region of interest" description="Disordered" evidence="1">
    <location>
        <begin position="1"/>
        <end position="22"/>
    </location>
</feature>
<evidence type="ECO:0000313" key="3">
    <source>
        <dbReference type="Proteomes" id="UP000092993"/>
    </source>
</evidence>
<dbReference type="Proteomes" id="UP000092993">
    <property type="component" value="Unassembled WGS sequence"/>
</dbReference>